<dbReference type="CDD" id="cd03784">
    <property type="entry name" value="GT1_Gtf-like"/>
    <property type="match status" value="1"/>
</dbReference>
<keyword evidence="2" id="KW-0808">Transferase</keyword>
<accession>A0AAP0B8R6</accession>
<reference evidence="3 4" key="1">
    <citation type="journal article" date="2022" name="Nat. Plants">
        <title>Genomes of leafy and leafless Platanthera orchids illuminate the evolution of mycoheterotrophy.</title>
        <authorList>
            <person name="Li M.H."/>
            <person name="Liu K.W."/>
            <person name="Li Z."/>
            <person name="Lu H.C."/>
            <person name="Ye Q.L."/>
            <person name="Zhang D."/>
            <person name="Wang J.Y."/>
            <person name="Li Y.F."/>
            <person name="Zhong Z.M."/>
            <person name="Liu X."/>
            <person name="Yu X."/>
            <person name="Liu D.K."/>
            <person name="Tu X.D."/>
            <person name="Liu B."/>
            <person name="Hao Y."/>
            <person name="Liao X.Y."/>
            <person name="Jiang Y.T."/>
            <person name="Sun W.H."/>
            <person name="Chen J."/>
            <person name="Chen Y.Q."/>
            <person name="Ai Y."/>
            <person name="Zhai J.W."/>
            <person name="Wu S.S."/>
            <person name="Zhou Z."/>
            <person name="Hsiao Y.Y."/>
            <person name="Wu W.L."/>
            <person name="Chen Y.Y."/>
            <person name="Lin Y.F."/>
            <person name="Hsu J.L."/>
            <person name="Li C.Y."/>
            <person name="Wang Z.W."/>
            <person name="Zhao X."/>
            <person name="Zhong W.Y."/>
            <person name="Ma X.K."/>
            <person name="Ma L."/>
            <person name="Huang J."/>
            <person name="Chen G.Z."/>
            <person name="Huang M.Z."/>
            <person name="Huang L."/>
            <person name="Peng D.H."/>
            <person name="Luo Y.B."/>
            <person name="Zou S.Q."/>
            <person name="Chen S.P."/>
            <person name="Lan S."/>
            <person name="Tsai W.C."/>
            <person name="Van de Peer Y."/>
            <person name="Liu Z.J."/>
        </authorList>
    </citation>
    <scope>NUCLEOTIDE SEQUENCE [LARGE SCALE GENOMIC DNA]</scope>
    <source>
        <strain evidence="3">Lor287</strain>
    </source>
</reference>
<dbReference type="AlphaFoldDB" id="A0AAP0B8R6"/>
<evidence type="ECO:0000256" key="2">
    <source>
        <dbReference type="ARBA" id="ARBA00022679"/>
    </source>
</evidence>
<dbReference type="SUPFAM" id="SSF53756">
    <property type="entry name" value="UDP-Glycosyltransferase/glycogen phosphorylase"/>
    <property type="match status" value="1"/>
</dbReference>
<dbReference type="FunFam" id="3.40.50.2000:FF:000108">
    <property type="entry name" value="UDP-glycosyltransferase 83A1"/>
    <property type="match status" value="1"/>
</dbReference>
<dbReference type="Gene3D" id="3.40.50.2000">
    <property type="entry name" value="Glycogen Phosphorylase B"/>
    <property type="match status" value="2"/>
</dbReference>
<evidence type="ECO:0000313" key="4">
    <source>
        <dbReference type="Proteomes" id="UP001418222"/>
    </source>
</evidence>
<dbReference type="InterPro" id="IPR002213">
    <property type="entry name" value="UDP_glucos_trans"/>
</dbReference>
<sequence length="468" mass="52143">MAAAPHVLVFPYPAMSHITSLLELSYRFLDRGFKITFLNTEFNQRRLLAALPDQQAAAASSLKTCVGIRLATIPDGLGPAEDRSDLGRLMEGITATMPGYLEELMVRNAAELDEERFTWFLTDLSMGWAVDIARKVGLRPLAFFPMAAALLAGSLSIPKLIQDGVIDKEGAPINGKMFQLGPKMLPIDPAQFTWNCFKDSLTKKILFNFASNNIRAVANAELILCNTSQELEKHVLACVPDIVPIGPLLSGSRPDKSFGNFWVQDTECIEWLDRQKDNSVIYAAFGSFTVFNQCQFQELAHGLELIRKPFLWVVRADLTTVDDDDENSTNLSNFMERVGDRGRIVSWCPQQKVLAHPAIACFITHCGWNSILEGVINGVPFLCWPYFADQFFNQTCICDFWRVGLRIVADESGMYSKEQIMSKLEALVGDKEIKERSSALKEAACKSLQIGGSSFNNFNKLIDLMNGV</sequence>
<dbReference type="PANTHER" id="PTHR11926">
    <property type="entry name" value="GLUCOSYL/GLUCURONOSYL TRANSFERASES"/>
    <property type="match status" value="1"/>
</dbReference>
<evidence type="ECO:0000313" key="3">
    <source>
        <dbReference type="EMBL" id="KAK8933681.1"/>
    </source>
</evidence>
<dbReference type="GO" id="GO:0080044">
    <property type="term" value="F:quercetin 7-O-glucosyltransferase activity"/>
    <property type="evidence" value="ECO:0007669"/>
    <property type="project" value="TreeGrafter"/>
</dbReference>
<dbReference type="Proteomes" id="UP001418222">
    <property type="component" value="Unassembled WGS sequence"/>
</dbReference>
<gene>
    <name evidence="3" type="primary">UGT83A1</name>
    <name evidence="3" type="ORF">KSP39_PZI015232</name>
</gene>
<dbReference type="EMBL" id="JBBWWQ010000013">
    <property type="protein sequence ID" value="KAK8933681.1"/>
    <property type="molecule type" value="Genomic_DNA"/>
</dbReference>
<dbReference type="PANTHER" id="PTHR11926:SF1412">
    <property type="entry name" value="UDP-GLYCOSYLTRANSFERASE 83A1-LIKE"/>
    <property type="match status" value="1"/>
</dbReference>
<keyword evidence="4" id="KW-1185">Reference proteome</keyword>
<dbReference type="GO" id="GO:0080043">
    <property type="term" value="F:quercetin 3-O-glucosyltransferase activity"/>
    <property type="evidence" value="ECO:0007669"/>
    <property type="project" value="TreeGrafter"/>
</dbReference>
<organism evidence="3 4">
    <name type="scientific">Platanthera zijinensis</name>
    <dbReference type="NCBI Taxonomy" id="2320716"/>
    <lineage>
        <taxon>Eukaryota</taxon>
        <taxon>Viridiplantae</taxon>
        <taxon>Streptophyta</taxon>
        <taxon>Embryophyta</taxon>
        <taxon>Tracheophyta</taxon>
        <taxon>Spermatophyta</taxon>
        <taxon>Magnoliopsida</taxon>
        <taxon>Liliopsida</taxon>
        <taxon>Asparagales</taxon>
        <taxon>Orchidaceae</taxon>
        <taxon>Orchidoideae</taxon>
        <taxon>Orchideae</taxon>
        <taxon>Orchidinae</taxon>
        <taxon>Platanthera</taxon>
    </lineage>
</organism>
<comment type="caution">
    <text evidence="3">The sequence shown here is derived from an EMBL/GenBank/DDBJ whole genome shotgun (WGS) entry which is preliminary data.</text>
</comment>
<comment type="similarity">
    <text evidence="1">Belongs to the UDP-glycosyltransferase family.</text>
</comment>
<name>A0AAP0B8R6_9ASPA</name>
<dbReference type="Pfam" id="PF00201">
    <property type="entry name" value="UDPGT"/>
    <property type="match status" value="1"/>
</dbReference>
<protein>
    <submittedName>
        <fullName evidence="3">UDP-glycosyltransferase 83A1</fullName>
    </submittedName>
</protein>
<dbReference type="FunFam" id="3.40.50.2000:FF:000061">
    <property type="entry name" value="UDP-glycosyltransferase 83A1"/>
    <property type="match status" value="1"/>
</dbReference>
<proteinExistence type="inferred from homology"/>
<evidence type="ECO:0000256" key="1">
    <source>
        <dbReference type="ARBA" id="ARBA00009995"/>
    </source>
</evidence>